<evidence type="ECO:0000313" key="1">
    <source>
        <dbReference type="EMBL" id="MCK9812646.1"/>
    </source>
</evidence>
<proteinExistence type="predicted"/>
<reference evidence="1 2" key="1">
    <citation type="journal article" date="2022" name="Int. J. Syst. Evol. Microbiol.">
        <title>Pseudomonas aegrilactucae sp. nov. and Pseudomonas morbosilactucae sp. nov., pathogens causing bacterial rot of lettuce in Japan.</title>
        <authorList>
            <person name="Sawada H."/>
            <person name="Fujikawa T."/>
            <person name="Satou M."/>
        </authorList>
    </citation>
    <scope>NUCLEOTIDE SEQUENCE [LARGE SCALE GENOMIC DNA]</scope>
    <source>
        <strain evidence="1 2">MAFF 302046</strain>
    </source>
</reference>
<reference evidence="1 2" key="2">
    <citation type="journal article" date="2023" name="Plant Pathol.">
        <title>Dismantling and reorganizing Pseudomonas marginalis sensu#lato.</title>
        <authorList>
            <person name="Sawada H."/>
            <person name="Fujikawa T."/>
            <person name="Satou M."/>
        </authorList>
    </citation>
    <scope>NUCLEOTIDE SEQUENCE [LARGE SCALE GENOMIC DNA]</scope>
    <source>
        <strain evidence="1 2">MAFF 302046</strain>
    </source>
</reference>
<gene>
    <name evidence="1" type="ORF">M1B35_00415</name>
</gene>
<name>A0ABT0J9V2_9PSED</name>
<comment type="caution">
    <text evidence="1">The sequence shown here is derived from an EMBL/GenBank/DDBJ whole genome shotgun (WGS) entry which is preliminary data.</text>
</comment>
<accession>A0ABT0J9V2</accession>
<keyword evidence="2" id="KW-1185">Reference proteome</keyword>
<dbReference type="EMBL" id="JALQCX010000002">
    <property type="protein sequence ID" value="MCK9812646.1"/>
    <property type="molecule type" value="Genomic_DNA"/>
</dbReference>
<dbReference type="RefSeq" id="WP_268260885.1">
    <property type="nucleotide sequence ID" value="NZ_JALQCX010000002.1"/>
</dbReference>
<dbReference type="Proteomes" id="UP001155163">
    <property type="component" value="Unassembled WGS sequence"/>
</dbReference>
<protein>
    <submittedName>
        <fullName evidence="1">Uncharacterized protein</fullName>
    </submittedName>
</protein>
<organism evidence="1 2">
    <name type="scientific">Pseudomonas morbosilactucae</name>
    <dbReference type="NCBI Taxonomy" id="2938197"/>
    <lineage>
        <taxon>Bacteria</taxon>
        <taxon>Pseudomonadati</taxon>
        <taxon>Pseudomonadota</taxon>
        <taxon>Gammaproteobacteria</taxon>
        <taxon>Pseudomonadales</taxon>
        <taxon>Pseudomonadaceae</taxon>
        <taxon>Pseudomonas</taxon>
    </lineage>
</organism>
<evidence type="ECO:0000313" key="2">
    <source>
        <dbReference type="Proteomes" id="UP001155163"/>
    </source>
</evidence>
<sequence length="163" mass="18326">MKEVISALHAANGKGARKSIAKQADIYENATLANEFFSEECLGFIVYLLSTEDLFNKPGIEIFIVKLATDMDIISDGQRKLLLGALGINYHSYLNIELCWHLGDLVARHYDKVSAMRFFQQQFISATSQGEERIALGLDILTRQSKRDPRVMKEVSSILSEPD</sequence>